<dbReference type="PANTHER" id="PTHR21600:SF44">
    <property type="entry name" value="RIBOSOMAL LARGE SUBUNIT PSEUDOURIDINE SYNTHASE D"/>
    <property type="match status" value="1"/>
</dbReference>
<dbReference type="NCBIfam" id="TIGR00005">
    <property type="entry name" value="rluA_subfam"/>
    <property type="match status" value="1"/>
</dbReference>
<dbReference type="PANTHER" id="PTHR21600">
    <property type="entry name" value="MITOCHONDRIAL RNA PSEUDOURIDINE SYNTHASE"/>
    <property type="match status" value="1"/>
</dbReference>
<dbReference type="InterPro" id="IPR006224">
    <property type="entry name" value="PsdUridine_synth_RluA-like_CS"/>
</dbReference>
<dbReference type="Pfam" id="PF00849">
    <property type="entry name" value="PseudoU_synth_2"/>
    <property type="match status" value="1"/>
</dbReference>
<dbReference type="InterPro" id="IPR020103">
    <property type="entry name" value="PsdUridine_synth_cat_dom_sf"/>
</dbReference>
<dbReference type="EMBL" id="NIBG01000021">
    <property type="protein sequence ID" value="PAB57978.1"/>
    <property type="molecule type" value="Genomic_DNA"/>
</dbReference>
<dbReference type="InterPro" id="IPR006145">
    <property type="entry name" value="PsdUridine_synth_RsuA/RluA"/>
</dbReference>
<protein>
    <recommendedName>
        <fullName evidence="5">Pseudouridine synthase</fullName>
        <ecNumber evidence="5">5.4.99.-</ecNumber>
    </recommendedName>
</protein>
<evidence type="ECO:0000256" key="5">
    <source>
        <dbReference type="RuleBase" id="RU362028"/>
    </source>
</evidence>
<comment type="similarity">
    <text evidence="2 5">Belongs to the pseudouridine synthase RluA family.</text>
</comment>
<comment type="function">
    <text evidence="5">Responsible for synthesis of pseudouridine from uracil.</text>
</comment>
<feature type="domain" description="Pseudouridine synthase RsuA/RluA-like" evidence="6">
    <location>
        <begin position="93"/>
        <end position="242"/>
    </location>
</feature>
<dbReference type="GO" id="GO:0140098">
    <property type="term" value="F:catalytic activity, acting on RNA"/>
    <property type="evidence" value="ECO:0007669"/>
    <property type="project" value="UniProtKB-ARBA"/>
</dbReference>
<dbReference type="GO" id="GO:0003723">
    <property type="term" value="F:RNA binding"/>
    <property type="evidence" value="ECO:0007669"/>
    <property type="project" value="InterPro"/>
</dbReference>
<evidence type="ECO:0000256" key="4">
    <source>
        <dbReference type="PIRSR" id="PIRSR606225-1"/>
    </source>
</evidence>
<dbReference type="GO" id="GO:0000455">
    <property type="term" value="P:enzyme-directed rRNA pseudouridine synthesis"/>
    <property type="evidence" value="ECO:0007669"/>
    <property type="project" value="TreeGrafter"/>
</dbReference>
<comment type="caution">
    <text evidence="7">The sequence shown here is derived from an EMBL/GenBank/DDBJ whole genome shotgun (WGS) entry which is preliminary data.</text>
</comment>
<accession>A0A267MGE4</accession>
<reference evidence="7 8" key="1">
    <citation type="submission" date="2017-06" db="EMBL/GenBank/DDBJ databases">
        <title>Draft genome sequence of anaerobic fermentative bacterium Anaeromicrobium sediminis DY2726D isolated from West Pacific Ocean sediments.</title>
        <authorList>
            <person name="Zeng X."/>
        </authorList>
    </citation>
    <scope>NUCLEOTIDE SEQUENCE [LARGE SCALE GENOMIC DNA]</scope>
    <source>
        <strain evidence="7 8">DY2726D</strain>
    </source>
</reference>
<comment type="catalytic activity">
    <reaction evidence="1 5">
        <text>a uridine in RNA = a pseudouridine in RNA</text>
        <dbReference type="Rhea" id="RHEA:48348"/>
        <dbReference type="Rhea" id="RHEA-COMP:12068"/>
        <dbReference type="Rhea" id="RHEA-COMP:12069"/>
        <dbReference type="ChEBI" id="CHEBI:65314"/>
        <dbReference type="ChEBI" id="CHEBI:65315"/>
    </reaction>
</comment>
<gene>
    <name evidence="7" type="ORF">CCE28_17610</name>
</gene>
<evidence type="ECO:0000313" key="7">
    <source>
        <dbReference type="EMBL" id="PAB57978.1"/>
    </source>
</evidence>
<dbReference type="RefSeq" id="WP_095135041.1">
    <property type="nucleotide sequence ID" value="NZ_NIBG01000021.1"/>
</dbReference>
<dbReference type="InterPro" id="IPR050188">
    <property type="entry name" value="RluA_PseudoU_synthase"/>
</dbReference>
<dbReference type="Proteomes" id="UP000216024">
    <property type="component" value="Unassembled WGS sequence"/>
</dbReference>
<evidence type="ECO:0000256" key="1">
    <source>
        <dbReference type="ARBA" id="ARBA00000073"/>
    </source>
</evidence>
<dbReference type="OrthoDB" id="9807829at2"/>
<keyword evidence="8" id="KW-1185">Reference proteome</keyword>
<keyword evidence="3 5" id="KW-0413">Isomerase</keyword>
<evidence type="ECO:0000313" key="8">
    <source>
        <dbReference type="Proteomes" id="UP000216024"/>
    </source>
</evidence>
<evidence type="ECO:0000256" key="3">
    <source>
        <dbReference type="ARBA" id="ARBA00023235"/>
    </source>
</evidence>
<sequence length="301" mass="34425">MINTNEETNKLKFLVDEEHAGIHLKEVLYDVMKLSSRLVRRAKRKKGILVNGHKIPFHSTLRKNDLVEVIMEDEPNQFEPEDINIDIVYEDVDLIIINKQPGLVVHPTKGHPTGTLANALVHHMNKTRNTFKIRFVNRLDRDTSGLIIVAKNSFGQQELSKQMQENKVDKYYLTVVEGQVSENKGTIFAPIGREYEDSIKRVVMEGGQDCITHFQVTERMKKATVLEIKLETGRTHQIRVHMDYMGHALIGDELYGKTSELIGRQALHAKKLAFNQPRTGERIVVDSTIPKDIENLINSLK</sequence>
<name>A0A267MGE4_9FIRM</name>
<evidence type="ECO:0000259" key="6">
    <source>
        <dbReference type="Pfam" id="PF00849"/>
    </source>
</evidence>
<evidence type="ECO:0000256" key="2">
    <source>
        <dbReference type="ARBA" id="ARBA00010876"/>
    </source>
</evidence>
<dbReference type="PROSITE" id="PS01129">
    <property type="entry name" value="PSI_RLU"/>
    <property type="match status" value="1"/>
</dbReference>
<dbReference type="AlphaFoldDB" id="A0A267MGE4"/>
<dbReference type="CDD" id="cd02869">
    <property type="entry name" value="PseudoU_synth_RluA_like"/>
    <property type="match status" value="1"/>
</dbReference>
<dbReference type="SUPFAM" id="SSF55120">
    <property type="entry name" value="Pseudouridine synthase"/>
    <property type="match status" value="1"/>
</dbReference>
<feature type="active site" evidence="4">
    <location>
        <position position="140"/>
    </location>
</feature>
<dbReference type="EC" id="5.4.99.-" evidence="5"/>
<proteinExistence type="inferred from homology"/>
<dbReference type="GO" id="GO:0009982">
    <property type="term" value="F:pseudouridine synthase activity"/>
    <property type="evidence" value="ECO:0007669"/>
    <property type="project" value="InterPro"/>
</dbReference>
<organism evidence="7 8">
    <name type="scientific">Anaeromicrobium sediminis</name>
    <dbReference type="NCBI Taxonomy" id="1478221"/>
    <lineage>
        <taxon>Bacteria</taxon>
        <taxon>Bacillati</taxon>
        <taxon>Bacillota</taxon>
        <taxon>Clostridia</taxon>
        <taxon>Peptostreptococcales</taxon>
        <taxon>Thermotaleaceae</taxon>
        <taxon>Anaeromicrobium</taxon>
    </lineage>
</organism>
<dbReference type="Gene3D" id="3.30.2350.10">
    <property type="entry name" value="Pseudouridine synthase"/>
    <property type="match status" value="1"/>
</dbReference>
<dbReference type="InterPro" id="IPR006225">
    <property type="entry name" value="PsdUridine_synth_RluC/D"/>
</dbReference>